<dbReference type="InterPro" id="IPR012340">
    <property type="entry name" value="NA-bd_OB-fold"/>
</dbReference>
<dbReference type="PANTHER" id="PTHR10724">
    <property type="entry name" value="30S RIBOSOMAL PROTEIN S1"/>
    <property type="match status" value="1"/>
</dbReference>
<dbReference type="Pfam" id="PF00575">
    <property type="entry name" value="S1"/>
    <property type="match status" value="3"/>
</dbReference>
<organism evidence="6 7">
    <name type="scientific">Blastopirellula marina</name>
    <dbReference type="NCBI Taxonomy" id="124"/>
    <lineage>
        <taxon>Bacteria</taxon>
        <taxon>Pseudomonadati</taxon>
        <taxon>Planctomycetota</taxon>
        <taxon>Planctomycetia</taxon>
        <taxon>Pirellulales</taxon>
        <taxon>Pirellulaceae</taxon>
        <taxon>Blastopirellula</taxon>
    </lineage>
</organism>
<dbReference type="GO" id="GO:0003735">
    <property type="term" value="F:structural constituent of ribosome"/>
    <property type="evidence" value="ECO:0007669"/>
    <property type="project" value="TreeGrafter"/>
</dbReference>
<dbReference type="CDD" id="cd04465">
    <property type="entry name" value="S1_RPS1_repeat_ec2_hs2"/>
    <property type="match status" value="1"/>
</dbReference>
<evidence type="ECO:0000313" key="7">
    <source>
        <dbReference type="Proteomes" id="UP000237819"/>
    </source>
</evidence>
<feature type="region of interest" description="Disordered" evidence="4">
    <location>
        <begin position="1"/>
        <end position="104"/>
    </location>
</feature>
<dbReference type="GO" id="GO:0006412">
    <property type="term" value="P:translation"/>
    <property type="evidence" value="ECO:0007669"/>
    <property type="project" value="TreeGrafter"/>
</dbReference>
<keyword evidence="3" id="KW-0687">Ribonucleoprotein</keyword>
<accession>A0A2S8GFG1</accession>
<dbReference type="PROSITE" id="PS50126">
    <property type="entry name" value="S1"/>
    <property type="match status" value="3"/>
</dbReference>
<evidence type="ECO:0000256" key="2">
    <source>
        <dbReference type="ARBA" id="ARBA00022980"/>
    </source>
</evidence>
<dbReference type="EMBL" id="PUHZ01000024">
    <property type="protein sequence ID" value="PQO43040.1"/>
    <property type="molecule type" value="Genomic_DNA"/>
</dbReference>
<protein>
    <recommendedName>
        <fullName evidence="5">S1 motif domain-containing protein</fullName>
    </recommendedName>
</protein>
<dbReference type="GO" id="GO:0003729">
    <property type="term" value="F:mRNA binding"/>
    <property type="evidence" value="ECO:0007669"/>
    <property type="project" value="UniProtKB-ARBA"/>
</dbReference>
<dbReference type="InterPro" id="IPR035104">
    <property type="entry name" value="Ribosomal_protein_S1-like"/>
</dbReference>
<name>A0A2S8GFG1_9BACT</name>
<comment type="similarity">
    <text evidence="1">Belongs to the bacterial ribosomal protein bS1 family.</text>
</comment>
<reference evidence="6 7" key="1">
    <citation type="submission" date="2018-02" db="EMBL/GenBank/DDBJ databases">
        <title>Comparative genomes isolates from brazilian mangrove.</title>
        <authorList>
            <person name="Araujo J.E."/>
            <person name="Taketani R.G."/>
            <person name="Silva M.C.P."/>
            <person name="Loureco M.V."/>
            <person name="Andreote F.D."/>
        </authorList>
    </citation>
    <scope>NUCLEOTIDE SEQUENCE [LARGE SCALE GENOMIC DNA]</scope>
    <source>
        <strain evidence="6 7">Nap-Phe MGV</strain>
    </source>
</reference>
<sequence>MSVDPNQDPQAQPEAALPETPVPSENAAEAANPPAPENENQATDDADSPKRKVLIGSQRDDDKPAPAPQPSAIGRPQRPEKPKPATTESQEETTAIPADVPTPEIAQEAEKLPVSSDGRVAVPNRRQKLDDVEREVEAALGGLSLDEMIAGEAAMQGISGKTLEVDSRLSATVVRVHREEVFIDLPGQNQGFVSLRSFAAPPEVGEKLEVVIVKYDREQGLYEALVPGSSVSVVDWGDIKEGVLVDAVVDGVNKGGLECAVGQVRGFIPASQIAPHHVTKMDDYLGQKLQCLVTEANPERRNLVLSARAVAEKAKEDSRKETMGSLLVGQIREGTVTRIQDFGAFVDIGGVDGLVHVSQISWERVKHPSDALSEGQAVRVKVTKIDPETGKIGLSIRDTMENPWQKVASEFAVGAIISGKVTKIMDFGAFVEIGPGVEGLVHVSEVSHTRVSRIQSVLKAGETVDVKVVNIDQEKRRIGLSIKALAPAPASKHGGKKKEEEEIDVDRALKVKPTAAELKGGIVNEQSEGSKFGLKW</sequence>
<dbReference type="OrthoDB" id="9804077at2"/>
<evidence type="ECO:0000256" key="3">
    <source>
        <dbReference type="ARBA" id="ARBA00023274"/>
    </source>
</evidence>
<dbReference type="AlphaFoldDB" id="A0A2S8GFG1"/>
<feature type="domain" description="S1 motif" evidence="5">
    <location>
        <begin position="329"/>
        <end position="397"/>
    </location>
</feature>
<dbReference type="InterPro" id="IPR050437">
    <property type="entry name" value="Ribos_protein_bS1-like"/>
</dbReference>
<evidence type="ECO:0000256" key="1">
    <source>
        <dbReference type="ARBA" id="ARBA00006767"/>
    </source>
</evidence>
<gene>
    <name evidence="6" type="ORF">C5Y93_25325</name>
</gene>
<dbReference type="CDD" id="cd05688">
    <property type="entry name" value="S1_RPS1_repeat_ec3"/>
    <property type="match status" value="1"/>
</dbReference>
<comment type="caution">
    <text evidence="6">The sequence shown here is derived from an EMBL/GenBank/DDBJ whole genome shotgun (WGS) entry which is preliminary data.</text>
</comment>
<feature type="domain" description="S1 motif" evidence="5">
    <location>
        <begin position="414"/>
        <end position="483"/>
    </location>
</feature>
<dbReference type="InterPro" id="IPR003029">
    <property type="entry name" value="S1_domain"/>
</dbReference>
<feature type="domain" description="S1 motif" evidence="5">
    <location>
        <begin position="242"/>
        <end position="308"/>
    </location>
</feature>
<proteinExistence type="inferred from homology"/>
<evidence type="ECO:0000259" key="5">
    <source>
        <dbReference type="PROSITE" id="PS50126"/>
    </source>
</evidence>
<dbReference type="FunFam" id="2.40.50.140:FF:000051">
    <property type="entry name" value="RNA-binding transcriptional accessory protein"/>
    <property type="match status" value="2"/>
</dbReference>
<keyword evidence="2" id="KW-0689">Ribosomal protein</keyword>
<dbReference type="RefSeq" id="WP_105338252.1">
    <property type="nucleotide sequence ID" value="NZ_PUHZ01000024.1"/>
</dbReference>
<dbReference type="SUPFAM" id="SSF50249">
    <property type="entry name" value="Nucleic acid-binding proteins"/>
    <property type="match status" value="4"/>
</dbReference>
<evidence type="ECO:0000256" key="4">
    <source>
        <dbReference type="SAM" id="MobiDB-lite"/>
    </source>
</evidence>
<dbReference type="SMART" id="SM00316">
    <property type="entry name" value="S1"/>
    <property type="match status" value="4"/>
</dbReference>
<feature type="compositionally biased region" description="Low complexity" evidence="4">
    <location>
        <begin position="25"/>
        <end position="40"/>
    </location>
</feature>
<dbReference type="PRINTS" id="PR00681">
    <property type="entry name" value="RIBOSOMALS1"/>
</dbReference>
<dbReference type="Proteomes" id="UP000237819">
    <property type="component" value="Unassembled WGS sequence"/>
</dbReference>
<evidence type="ECO:0000313" key="6">
    <source>
        <dbReference type="EMBL" id="PQO43040.1"/>
    </source>
</evidence>
<dbReference type="GO" id="GO:0022627">
    <property type="term" value="C:cytosolic small ribosomal subunit"/>
    <property type="evidence" value="ECO:0007669"/>
    <property type="project" value="TreeGrafter"/>
</dbReference>
<dbReference type="PANTHER" id="PTHR10724:SF7">
    <property type="entry name" value="SMALL RIBOSOMAL SUBUNIT PROTEIN BS1C"/>
    <property type="match status" value="1"/>
</dbReference>
<feature type="compositionally biased region" description="Polar residues" evidence="4">
    <location>
        <begin position="1"/>
        <end position="10"/>
    </location>
</feature>
<dbReference type="Gene3D" id="2.40.50.140">
    <property type="entry name" value="Nucleic acid-binding proteins"/>
    <property type="match status" value="4"/>
</dbReference>